<dbReference type="Proteomes" id="UP000177894">
    <property type="component" value="Chromosome"/>
</dbReference>
<feature type="transmembrane region" description="Helical" evidence="7">
    <location>
        <begin position="38"/>
        <end position="58"/>
    </location>
</feature>
<reference evidence="10 12" key="2">
    <citation type="submission" date="2017-03" db="EMBL/GenBank/DDBJ databases">
        <title>Complete sequence of Clostridium formicaceticum DSM 92.</title>
        <authorList>
            <person name="Poehlein A."/>
            <person name="Karl M."/>
            <person name="Bengelsdorf F.R."/>
            <person name="Duerre P."/>
            <person name="Daniel R."/>
        </authorList>
    </citation>
    <scope>NUCLEOTIDE SEQUENCE [LARGE SCALE GENOMIC DNA]</scope>
    <source>
        <strain evidence="10 12">DSM 92</strain>
    </source>
</reference>
<keyword evidence="3" id="KW-1003">Cell membrane</keyword>
<dbReference type="RefSeq" id="WP_070966923.1">
    <property type="nucleotide sequence ID" value="NZ_CP017603.1"/>
</dbReference>
<feature type="domain" description="MgtC/SapB/SrpB/YhiD N-terminal" evidence="8">
    <location>
        <begin position="11"/>
        <end position="139"/>
    </location>
</feature>
<feature type="transmembrane region" description="Helical" evidence="7">
    <location>
        <begin position="70"/>
        <end position="87"/>
    </location>
</feature>
<keyword evidence="5 7" id="KW-1133">Transmembrane helix</keyword>
<protein>
    <submittedName>
        <fullName evidence="9">Methyltransferase</fullName>
    </submittedName>
    <submittedName>
        <fullName evidence="10">Mg(2+) transport ATPase</fullName>
    </submittedName>
</protein>
<dbReference type="PRINTS" id="PR01837">
    <property type="entry name" value="MGTCSAPBPROT"/>
</dbReference>
<sequence>MISNMDLIFRLLLATVLGGFIGFEREVNNRPAGFRTHILVTVGSCLIMVLSIYAFMGFGPEGRGGEPARLAAQVVSGIGFLGAGTIMREGTNVRGLTTAASIWISGGIGLAVGTGFYLGAVVTTAIALFSLSSLRILERRIAQMKRYSEVKIKGIGRPGFIGEIGTVFGRFHISIKNIVIENEFVQEDQDYQDYEYNIQLTFFIKIPAKLNRMELYCHLKQVQGIESVVWDNIQVIFNNKIL</sequence>
<keyword evidence="6 7" id="KW-0472">Membrane</keyword>
<dbReference type="EMBL" id="CP017603">
    <property type="protein sequence ID" value="AOY76060.1"/>
    <property type="molecule type" value="Genomic_DNA"/>
</dbReference>
<dbReference type="InterPro" id="IPR003416">
    <property type="entry name" value="MgtC/SapB/SrpB/YhiD_fam"/>
</dbReference>
<comment type="similarity">
    <text evidence="2">Belongs to the MgtC/SapB family.</text>
</comment>
<dbReference type="InterPro" id="IPR049177">
    <property type="entry name" value="MgtC_SapB_SrpB_YhiD_N"/>
</dbReference>
<dbReference type="Pfam" id="PF02308">
    <property type="entry name" value="MgtC"/>
    <property type="match status" value="1"/>
</dbReference>
<dbReference type="Proteomes" id="UP000192478">
    <property type="component" value="Chromosome"/>
</dbReference>
<comment type="subcellular location">
    <subcellularLocation>
        <location evidence="1">Cell membrane</location>
        <topology evidence="1">Multi-pass membrane protein</topology>
    </subcellularLocation>
</comment>
<evidence type="ECO:0000313" key="12">
    <source>
        <dbReference type="Proteomes" id="UP000192478"/>
    </source>
</evidence>
<dbReference type="GO" id="GO:0008168">
    <property type="term" value="F:methyltransferase activity"/>
    <property type="evidence" value="ECO:0007669"/>
    <property type="project" value="UniProtKB-KW"/>
</dbReference>
<accession>A0AAC9RIH8</accession>
<evidence type="ECO:0000256" key="5">
    <source>
        <dbReference type="ARBA" id="ARBA00022989"/>
    </source>
</evidence>
<evidence type="ECO:0000256" key="3">
    <source>
        <dbReference type="ARBA" id="ARBA00022475"/>
    </source>
</evidence>
<keyword evidence="9" id="KW-0808">Transferase</keyword>
<evidence type="ECO:0000256" key="4">
    <source>
        <dbReference type="ARBA" id="ARBA00022692"/>
    </source>
</evidence>
<evidence type="ECO:0000313" key="9">
    <source>
        <dbReference type="EMBL" id="AOY76060.1"/>
    </source>
</evidence>
<dbReference type="GO" id="GO:0032259">
    <property type="term" value="P:methylation"/>
    <property type="evidence" value="ECO:0007669"/>
    <property type="project" value="UniProtKB-KW"/>
</dbReference>
<feature type="transmembrane region" description="Helical" evidence="7">
    <location>
        <begin position="107"/>
        <end position="137"/>
    </location>
</feature>
<keyword evidence="4 7" id="KW-0812">Transmembrane</keyword>
<evidence type="ECO:0000256" key="1">
    <source>
        <dbReference type="ARBA" id="ARBA00004651"/>
    </source>
</evidence>
<evidence type="ECO:0000256" key="6">
    <source>
        <dbReference type="ARBA" id="ARBA00023136"/>
    </source>
</evidence>
<gene>
    <name evidence="9" type="ORF">BJL90_09205</name>
    <name evidence="10" type="ORF">CLFO_07440</name>
</gene>
<reference evidence="9 11" key="1">
    <citation type="submission" date="2016-10" db="EMBL/GenBank/DDBJ databases">
        <title>Complete Genome Sequence of Acetogen Clostridium formicoaceticum ATCC 27076.</title>
        <authorList>
            <person name="Bao T."/>
            <person name="Cheng C."/>
            <person name="Zhao J."/>
            <person name="Yang S.-T."/>
            <person name="Wang J."/>
            <person name="Wang M."/>
        </authorList>
    </citation>
    <scope>NUCLEOTIDE SEQUENCE [LARGE SCALE GENOMIC DNA]</scope>
    <source>
        <strain evidence="9 11">ATCC 27076</strain>
    </source>
</reference>
<evidence type="ECO:0000313" key="11">
    <source>
        <dbReference type="Proteomes" id="UP000177894"/>
    </source>
</evidence>
<dbReference type="GO" id="GO:0005886">
    <property type="term" value="C:plasma membrane"/>
    <property type="evidence" value="ECO:0007669"/>
    <property type="project" value="UniProtKB-SubCell"/>
</dbReference>
<keyword evidence="9" id="KW-0489">Methyltransferase</keyword>
<dbReference type="AlphaFoldDB" id="A0AAC9RIH8"/>
<dbReference type="PANTHER" id="PTHR33778:SF1">
    <property type="entry name" value="MAGNESIUM TRANSPORTER YHID-RELATED"/>
    <property type="match status" value="1"/>
</dbReference>
<dbReference type="PANTHER" id="PTHR33778">
    <property type="entry name" value="PROTEIN MGTC"/>
    <property type="match status" value="1"/>
</dbReference>
<dbReference type="KEGG" id="cfm:BJL90_09205"/>
<proteinExistence type="inferred from homology"/>
<evidence type="ECO:0000313" key="10">
    <source>
        <dbReference type="EMBL" id="ARE86422.1"/>
    </source>
</evidence>
<evidence type="ECO:0000256" key="7">
    <source>
        <dbReference type="SAM" id="Phobius"/>
    </source>
</evidence>
<keyword evidence="11" id="KW-1185">Reference proteome</keyword>
<evidence type="ECO:0000256" key="2">
    <source>
        <dbReference type="ARBA" id="ARBA00009298"/>
    </source>
</evidence>
<dbReference type="EMBL" id="CP020559">
    <property type="protein sequence ID" value="ARE86422.1"/>
    <property type="molecule type" value="Genomic_DNA"/>
</dbReference>
<name>A0AAC9RIH8_9CLOT</name>
<evidence type="ECO:0000259" key="8">
    <source>
        <dbReference type="Pfam" id="PF02308"/>
    </source>
</evidence>
<organism evidence="10 12">
    <name type="scientific">Clostridium formicaceticum</name>
    <dbReference type="NCBI Taxonomy" id="1497"/>
    <lineage>
        <taxon>Bacteria</taxon>
        <taxon>Bacillati</taxon>
        <taxon>Bacillota</taxon>
        <taxon>Clostridia</taxon>
        <taxon>Eubacteriales</taxon>
        <taxon>Clostridiaceae</taxon>
        <taxon>Clostridium</taxon>
    </lineage>
</organism>